<feature type="compositionally biased region" description="Basic and acidic residues" evidence="6">
    <location>
        <begin position="631"/>
        <end position="644"/>
    </location>
</feature>
<dbReference type="VEuPathDB" id="AmoebaDB:ACA1_145230"/>
<dbReference type="SMART" id="SM00129">
    <property type="entry name" value="KISc"/>
    <property type="match status" value="1"/>
</dbReference>
<dbReference type="SMART" id="SM00233">
    <property type="entry name" value="PH"/>
    <property type="match status" value="1"/>
</dbReference>
<feature type="domain" description="Kinesin motor" evidence="8">
    <location>
        <begin position="26"/>
        <end position="347"/>
    </location>
</feature>
<dbReference type="PRINTS" id="PR00380">
    <property type="entry name" value="KINESINHEAVY"/>
</dbReference>
<dbReference type="InterPro" id="IPR001752">
    <property type="entry name" value="Kinesin_motor_dom"/>
</dbReference>
<dbReference type="FunFam" id="2.30.29.30:FF:000286">
    <property type="entry name" value="PH-protein kinase domain containing protein"/>
    <property type="match status" value="1"/>
</dbReference>
<feature type="compositionally biased region" description="Acidic residues" evidence="6">
    <location>
        <begin position="452"/>
        <end position="464"/>
    </location>
</feature>
<evidence type="ECO:0000256" key="5">
    <source>
        <dbReference type="SAM" id="Coils"/>
    </source>
</evidence>
<feature type="compositionally biased region" description="Low complexity" evidence="6">
    <location>
        <begin position="781"/>
        <end position="790"/>
    </location>
</feature>
<dbReference type="AlphaFoldDB" id="L8GCU9"/>
<keyword evidence="3 4" id="KW-0505">Motor protein</keyword>
<feature type="domain" description="PH" evidence="7">
    <location>
        <begin position="1074"/>
        <end position="1170"/>
    </location>
</feature>
<keyword evidence="2 5" id="KW-0175">Coiled coil</keyword>
<dbReference type="SUPFAM" id="SSF52540">
    <property type="entry name" value="P-loop containing nucleoside triphosphate hydrolases"/>
    <property type="match status" value="1"/>
</dbReference>
<evidence type="ECO:0000313" key="9">
    <source>
        <dbReference type="EMBL" id="ELR10902.1"/>
    </source>
</evidence>
<dbReference type="GO" id="GO:0007018">
    <property type="term" value="P:microtubule-based movement"/>
    <property type="evidence" value="ECO:0007669"/>
    <property type="project" value="InterPro"/>
</dbReference>
<dbReference type="Pfam" id="PF00169">
    <property type="entry name" value="PH"/>
    <property type="match status" value="1"/>
</dbReference>
<keyword evidence="4" id="KW-0547">Nucleotide-binding</keyword>
<evidence type="ECO:0000256" key="1">
    <source>
        <dbReference type="ARBA" id="ARBA00022448"/>
    </source>
</evidence>
<feature type="compositionally biased region" description="Low complexity" evidence="6">
    <location>
        <begin position="760"/>
        <end position="771"/>
    </location>
</feature>
<feature type="coiled-coil region" evidence="5">
    <location>
        <begin position="477"/>
        <end position="550"/>
    </location>
</feature>
<dbReference type="Gene3D" id="2.30.29.30">
    <property type="entry name" value="Pleckstrin-homology domain (PH domain)/Phosphotyrosine-binding domain (PTB)"/>
    <property type="match status" value="1"/>
</dbReference>
<dbReference type="InterPro" id="IPR027640">
    <property type="entry name" value="Kinesin-like_fam"/>
</dbReference>
<dbReference type="SUPFAM" id="SSF50729">
    <property type="entry name" value="PH domain-like"/>
    <property type="match status" value="1"/>
</dbReference>
<dbReference type="GeneID" id="14911296"/>
<keyword evidence="4" id="KW-0067">ATP-binding</keyword>
<feature type="compositionally biased region" description="Basic and acidic residues" evidence="6">
    <location>
        <begin position="873"/>
        <end position="886"/>
    </location>
</feature>
<protein>
    <submittedName>
        <fullName evidence="9">Kinesin motor domain containing protein</fullName>
    </submittedName>
</protein>
<feature type="compositionally biased region" description="Basic and acidic residues" evidence="6">
    <location>
        <begin position="695"/>
        <end position="727"/>
    </location>
</feature>
<feature type="compositionally biased region" description="Low complexity" evidence="6">
    <location>
        <begin position="652"/>
        <end position="663"/>
    </location>
</feature>
<evidence type="ECO:0000313" key="10">
    <source>
        <dbReference type="Proteomes" id="UP000011083"/>
    </source>
</evidence>
<dbReference type="RefSeq" id="XP_004332915.1">
    <property type="nucleotide sequence ID" value="XM_004332867.1"/>
</dbReference>
<dbReference type="GO" id="GO:0008017">
    <property type="term" value="F:microtubule binding"/>
    <property type="evidence" value="ECO:0007669"/>
    <property type="project" value="InterPro"/>
</dbReference>
<sequence length="1184" mass="130314">MAHASPSTPAAGSLFAGGLTGMETANCRVVCRFRPTVPKDKSAKPPSSTYKYSFNILSPIQIEIAKEQIGQKTSDNFHFDKIYDGAATQEQVYEHIAKETVEDVLNGYNGTVMCYGQTGAGKTYTMFGPELEKDALKGIIPRAIRDRETEFAIKCSFLEIYKERIRDLLNPKNANLKVRETPSRGVWVDGITEEIVSTESEVMELLKFGAQFRQIGATSSNDSSTRAHSLFMLTLTQKFPDGSAKTGKLNLADLAGSENIFRSGATGAQVEEAKKINQSLSALGNCIKALSERLPHVPYRDSKLTHILRDSLGGNAKTTLVLCCSPHPFDGEQTLSTLRFGQKAKSLRNIVTVNRQRSNYELLQIIEMLKKELLAMKKYAEYLEEELRKLKGPNWKPSMPRPNFMSVSITSMENKVLNEGAAASGGGGGVGGGAKGAQATTDGGGYQPYYEGEVEEEPTDDENGGDVIDALDIAQLKVELETAREEGQMRIDELTRELKEAAEQAEEDREKMKKLAEELAAKQRELDQMRREAEDKEDALKSQVSELRYEAQKAALDAEAEAAKATMLALTNSDLLKAMEEAKASLSLLHESHRQQEENERRRRAQELAELERAFAAAAAERERQIRQELTDKAARDSADEQRRQAMVAEQTAAAAAAATATTSQDRLTSATSTTKETGSEGAAGGTCPHCGRSRPGDDGGGRDVSSKDADAERVRPDQGKPSKSTDDGSGGDESKPAMGDQPRSRRRSEVVLGGDRRSSLGQAALSDAGAGSAGAGAGAGEASSGARASQRLGGSVMNLLPRLTSSGDLDSYAASSPSALPGLADSADVIKLAARAASKSDGDDDVSKRPAGENVAEEMVVKTGNDKNAVTRTRDDETRKSRTDSGTRIYDPLLSLEFPEERWPTALTSTSQLLAQLRTSGNVEASEGVGCRSAKEIEREASMAVAQEFSIGVLETLDQLRRQVSQSQALNDIDAKKLRNVESRIQEMQEALLKEKEAKNRVQDAFDEARVQWQAREEELKRQLSLYEQGVRREIERETLKSTKVVKKQRQRLRDALWSKKAYSRKEAQHRDPPTKEGWLTKQGGLVKSWKRRYFFLQKGSMYYFDDPSKDKALGFFDLRGCAVMDAEEETKKPFSFGIFHKSQRTYWLHAKDRQEMTEWMDTLQQAIDMLDEEAQHHDPPAK</sequence>
<dbReference type="STRING" id="1257118.L8GCU9"/>
<dbReference type="EMBL" id="KB008171">
    <property type="protein sequence ID" value="ELR10902.1"/>
    <property type="molecule type" value="Genomic_DNA"/>
</dbReference>
<feature type="binding site" evidence="4">
    <location>
        <begin position="116"/>
        <end position="123"/>
    </location>
    <ligand>
        <name>ATP</name>
        <dbReference type="ChEBI" id="CHEBI:30616"/>
    </ligand>
</feature>
<feature type="coiled-coil region" evidence="5">
    <location>
        <begin position="979"/>
        <end position="1009"/>
    </location>
</feature>
<dbReference type="Proteomes" id="UP000011083">
    <property type="component" value="Unassembled WGS sequence"/>
</dbReference>
<feature type="compositionally biased region" description="Low complexity" evidence="6">
    <location>
        <begin position="809"/>
        <end position="823"/>
    </location>
</feature>
<comment type="similarity">
    <text evidence="4">Belongs to the TRAFAC class myosin-kinesin ATPase superfamily. Kinesin family.</text>
</comment>
<evidence type="ECO:0000256" key="2">
    <source>
        <dbReference type="ARBA" id="ARBA00023054"/>
    </source>
</evidence>
<evidence type="ECO:0000256" key="3">
    <source>
        <dbReference type="ARBA" id="ARBA00023175"/>
    </source>
</evidence>
<dbReference type="GO" id="GO:0005524">
    <property type="term" value="F:ATP binding"/>
    <property type="evidence" value="ECO:0007669"/>
    <property type="project" value="UniProtKB-UniRule"/>
</dbReference>
<reference evidence="9 10" key="1">
    <citation type="journal article" date="2013" name="Genome Biol.">
        <title>Genome of Acanthamoeba castellanii highlights extensive lateral gene transfer and early evolution of tyrosine kinase signaling.</title>
        <authorList>
            <person name="Clarke M."/>
            <person name="Lohan A.J."/>
            <person name="Liu B."/>
            <person name="Lagkouvardos I."/>
            <person name="Roy S."/>
            <person name="Zafar N."/>
            <person name="Bertelli C."/>
            <person name="Schilde C."/>
            <person name="Kianianmomeni A."/>
            <person name="Burglin T.R."/>
            <person name="Frech C."/>
            <person name="Turcotte B."/>
            <person name="Kopec K.O."/>
            <person name="Synnott J.M."/>
            <person name="Choo C."/>
            <person name="Paponov I."/>
            <person name="Finkler A."/>
            <person name="Soon Heng Tan C."/>
            <person name="Hutchins A.P."/>
            <person name="Weinmeier T."/>
            <person name="Rattei T."/>
            <person name="Chu J.S."/>
            <person name="Gimenez G."/>
            <person name="Irimia M."/>
            <person name="Rigden D.J."/>
            <person name="Fitzpatrick D.A."/>
            <person name="Lorenzo-Morales J."/>
            <person name="Bateman A."/>
            <person name="Chiu C.H."/>
            <person name="Tang P."/>
            <person name="Hegemann P."/>
            <person name="Fromm H."/>
            <person name="Raoult D."/>
            <person name="Greub G."/>
            <person name="Miranda-Saavedra D."/>
            <person name="Chen N."/>
            <person name="Nash P."/>
            <person name="Ginger M.L."/>
            <person name="Horn M."/>
            <person name="Schaap P."/>
            <person name="Caler L."/>
            <person name="Loftus B."/>
        </authorList>
    </citation>
    <scope>NUCLEOTIDE SEQUENCE [LARGE SCALE GENOMIC DNA]</scope>
    <source>
        <strain evidence="9 10">Neff</strain>
    </source>
</reference>
<dbReference type="PROSITE" id="PS50067">
    <property type="entry name" value="KINESIN_MOTOR_2"/>
    <property type="match status" value="1"/>
</dbReference>
<feature type="region of interest" description="Disordered" evidence="6">
    <location>
        <begin position="837"/>
        <end position="886"/>
    </location>
</feature>
<dbReference type="PROSITE" id="PS50003">
    <property type="entry name" value="PH_DOMAIN"/>
    <property type="match status" value="1"/>
</dbReference>
<feature type="region of interest" description="Disordered" evidence="6">
    <location>
        <begin position="631"/>
        <end position="823"/>
    </location>
</feature>
<dbReference type="Pfam" id="PF00225">
    <property type="entry name" value="Kinesin"/>
    <property type="match status" value="1"/>
</dbReference>
<feature type="compositionally biased region" description="Polar residues" evidence="6">
    <location>
        <begin position="664"/>
        <end position="677"/>
    </location>
</feature>
<gene>
    <name evidence="9" type="ORF">ACA1_145230</name>
</gene>
<feature type="compositionally biased region" description="Gly residues" evidence="6">
    <location>
        <begin position="426"/>
        <end position="435"/>
    </location>
</feature>
<dbReference type="KEGG" id="acan:ACA1_145230"/>
<dbReference type="InterPro" id="IPR036961">
    <property type="entry name" value="Kinesin_motor_dom_sf"/>
</dbReference>
<dbReference type="PANTHER" id="PTHR47968:SF75">
    <property type="entry name" value="CENTROMERE-ASSOCIATED PROTEIN E"/>
    <property type="match status" value="1"/>
</dbReference>
<evidence type="ECO:0000259" key="7">
    <source>
        <dbReference type="PROSITE" id="PS50003"/>
    </source>
</evidence>
<feature type="region of interest" description="Disordered" evidence="6">
    <location>
        <begin position="426"/>
        <end position="465"/>
    </location>
</feature>
<proteinExistence type="inferred from homology"/>
<dbReference type="InterPro" id="IPR001849">
    <property type="entry name" value="PH_domain"/>
</dbReference>
<feature type="coiled-coil region" evidence="5">
    <location>
        <begin position="579"/>
        <end position="628"/>
    </location>
</feature>
<dbReference type="GO" id="GO:0005547">
    <property type="term" value="F:phosphatidylinositol-3,4,5-trisphosphate binding"/>
    <property type="evidence" value="ECO:0007669"/>
    <property type="project" value="UniProtKB-ARBA"/>
</dbReference>
<name>L8GCU9_ACACF</name>
<evidence type="ECO:0000256" key="6">
    <source>
        <dbReference type="SAM" id="MobiDB-lite"/>
    </source>
</evidence>
<dbReference type="PANTHER" id="PTHR47968">
    <property type="entry name" value="CENTROMERE PROTEIN E"/>
    <property type="match status" value="1"/>
</dbReference>
<dbReference type="InterPro" id="IPR027417">
    <property type="entry name" value="P-loop_NTPase"/>
</dbReference>
<keyword evidence="10" id="KW-1185">Reference proteome</keyword>
<evidence type="ECO:0000256" key="4">
    <source>
        <dbReference type="PROSITE-ProRule" id="PRU00283"/>
    </source>
</evidence>
<feature type="compositionally biased region" description="Basic and acidic residues" evidence="6">
    <location>
        <begin position="839"/>
        <end position="852"/>
    </location>
</feature>
<organism evidence="9 10">
    <name type="scientific">Acanthamoeba castellanii (strain ATCC 30010 / Neff)</name>
    <dbReference type="NCBI Taxonomy" id="1257118"/>
    <lineage>
        <taxon>Eukaryota</taxon>
        <taxon>Amoebozoa</taxon>
        <taxon>Discosea</taxon>
        <taxon>Longamoebia</taxon>
        <taxon>Centramoebida</taxon>
        <taxon>Acanthamoebidae</taxon>
        <taxon>Acanthamoeba</taxon>
    </lineage>
</organism>
<accession>L8GCU9</accession>
<evidence type="ECO:0000259" key="8">
    <source>
        <dbReference type="PROSITE" id="PS50067"/>
    </source>
</evidence>
<dbReference type="InterPro" id="IPR011993">
    <property type="entry name" value="PH-like_dom_sf"/>
</dbReference>
<keyword evidence="1" id="KW-0813">Transport</keyword>
<dbReference type="OrthoDB" id="3176171at2759"/>
<dbReference type="Gene3D" id="3.40.850.10">
    <property type="entry name" value="Kinesin motor domain"/>
    <property type="match status" value="1"/>
</dbReference>
<feature type="compositionally biased region" description="Low complexity" evidence="6">
    <location>
        <begin position="436"/>
        <end position="451"/>
    </location>
</feature>
<dbReference type="GO" id="GO:0003777">
    <property type="term" value="F:microtubule motor activity"/>
    <property type="evidence" value="ECO:0007669"/>
    <property type="project" value="InterPro"/>
</dbReference>